<dbReference type="STRING" id="134601.AFA91_26820"/>
<dbReference type="RefSeq" id="WP_049749072.1">
    <property type="nucleotide sequence ID" value="NZ_CP012150.1"/>
</dbReference>
<dbReference type="PRINTS" id="PR00081">
    <property type="entry name" value="GDHRDH"/>
</dbReference>
<dbReference type="Proteomes" id="UP000062255">
    <property type="component" value="Chromosome"/>
</dbReference>
<dbReference type="InterPro" id="IPR020904">
    <property type="entry name" value="Sc_DH/Rdtase_CS"/>
</dbReference>
<dbReference type="KEGG" id="mgo:AFA91_26820"/>
<dbReference type="PATRIC" id="fig|134601.6.peg.5541"/>
<keyword evidence="2" id="KW-0560">Oxidoreductase</keyword>
<evidence type="ECO:0000313" key="4">
    <source>
        <dbReference type="Proteomes" id="UP000062255"/>
    </source>
</evidence>
<organism evidence="3 4">
    <name type="scientific">Mycolicibacterium goodii</name>
    <name type="common">Mycobacterium goodii</name>
    <dbReference type="NCBI Taxonomy" id="134601"/>
    <lineage>
        <taxon>Bacteria</taxon>
        <taxon>Bacillati</taxon>
        <taxon>Actinomycetota</taxon>
        <taxon>Actinomycetes</taxon>
        <taxon>Mycobacteriales</taxon>
        <taxon>Mycobacteriaceae</taxon>
        <taxon>Mycolicibacterium</taxon>
    </lineage>
</organism>
<evidence type="ECO:0000256" key="2">
    <source>
        <dbReference type="ARBA" id="ARBA00023002"/>
    </source>
</evidence>
<dbReference type="FunFam" id="3.40.50.720:FF:000173">
    <property type="entry name" value="3-oxoacyl-[acyl-carrier protein] reductase"/>
    <property type="match status" value="1"/>
</dbReference>
<dbReference type="PROSITE" id="PS00061">
    <property type="entry name" value="ADH_SHORT"/>
    <property type="match status" value="1"/>
</dbReference>
<dbReference type="GO" id="GO:0030497">
    <property type="term" value="P:fatty acid elongation"/>
    <property type="evidence" value="ECO:0007669"/>
    <property type="project" value="TreeGrafter"/>
</dbReference>
<dbReference type="Pfam" id="PF13561">
    <property type="entry name" value="adh_short_C2"/>
    <property type="match status" value="1"/>
</dbReference>
<dbReference type="SUPFAM" id="SSF51735">
    <property type="entry name" value="NAD(P)-binding Rossmann-fold domains"/>
    <property type="match status" value="1"/>
</dbReference>
<dbReference type="InterPro" id="IPR036291">
    <property type="entry name" value="NAD(P)-bd_dom_sf"/>
</dbReference>
<dbReference type="PRINTS" id="PR00080">
    <property type="entry name" value="SDRFAMILY"/>
</dbReference>
<dbReference type="AlphaFoldDB" id="A0A0K0XH12"/>
<dbReference type="Gene3D" id="3.40.50.720">
    <property type="entry name" value="NAD(P)-binding Rossmann-like Domain"/>
    <property type="match status" value="1"/>
</dbReference>
<dbReference type="OrthoDB" id="4350228at2"/>
<name>A0A0K0XH12_MYCGD</name>
<sequence>MTAPHAFPPDRTAVVTGAGSARGIGRTTVRRLATAGWNVAALDVDEAAVVEFAREVDKESRTTVLGYGVDVADPESVDRAFTAIEAELPPVVGLAHAAGVASPVPFLELSLAEWNRVLDINSTGTFVVNQRAIRGMVQRGVGRVVNLSSASAQLGGGTYSKVPYSASKASVIGLSRAVAREVGKFGVTVNVVSPGPIDTDIMGGALTEERKAELVTGLLVDRVGRTEDIAATIEFLLSEDAGFITAAVYNVNGGLVVN</sequence>
<dbReference type="InterPro" id="IPR002347">
    <property type="entry name" value="SDR_fam"/>
</dbReference>
<dbReference type="EMBL" id="CP012150">
    <property type="protein sequence ID" value="AKS36685.1"/>
    <property type="molecule type" value="Genomic_DNA"/>
</dbReference>
<dbReference type="PANTHER" id="PTHR42760:SF40">
    <property type="entry name" value="3-OXOACYL-[ACYL-CARRIER-PROTEIN] REDUCTASE, CHLOROPLASTIC"/>
    <property type="match status" value="1"/>
</dbReference>
<dbReference type="PANTHER" id="PTHR42760">
    <property type="entry name" value="SHORT-CHAIN DEHYDROGENASES/REDUCTASES FAMILY MEMBER"/>
    <property type="match status" value="1"/>
</dbReference>
<accession>A0A0K0XH12</accession>
<evidence type="ECO:0000313" key="3">
    <source>
        <dbReference type="EMBL" id="AKS36685.1"/>
    </source>
</evidence>
<dbReference type="GO" id="GO:0016616">
    <property type="term" value="F:oxidoreductase activity, acting on the CH-OH group of donors, NAD or NADP as acceptor"/>
    <property type="evidence" value="ECO:0007669"/>
    <property type="project" value="TreeGrafter"/>
</dbReference>
<protein>
    <submittedName>
        <fullName evidence="3">Short-chain dehydrogenase</fullName>
    </submittedName>
</protein>
<comment type="similarity">
    <text evidence="1">Belongs to the short-chain dehydrogenases/reductases (SDR) family.</text>
</comment>
<evidence type="ECO:0000256" key="1">
    <source>
        <dbReference type="ARBA" id="ARBA00006484"/>
    </source>
</evidence>
<gene>
    <name evidence="3" type="ORF">AFA91_26820</name>
</gene>
<proteinExistence type="inferred from homology"/>
<reference evidence="3 4" key="1">
    <citation type="submission" date="2015-07" db="EMBL/GenBank/DDBJ databases">
        <title>Complete genome sequence of Mycobacterium goodii X7B, a facultative thermophilic biodesulfurizing bacterium.</title>
        <authorList>
            <person name="Yu B."/>
            <person name="Li F."/>
            <person name="Xu P."/>
        </authorList>
    </citation>
    <scope>NUCLEOTIDE SEQUENCE [LARGE SCALE GENOMIC DNA]</scope>
    <source>
        <strain evidence="3 4">X7B</strain>
    </source>
</reference>